<name>A0A9Q8LJE6_PASFU</name>
<reference evidence="1" key="2">
    <citation type="journal article" date="2022" name="Microb. Genom.">
        <title>A chromosome-scale genome assembly of the tomato pathogen Cladosporium fulvum reveals a compartmentalized genome architecture and the presence of a dispensable chromosome.</title>
        <authorList>
            <person name="Zaccaron A.Z."/>
            <person name="Chen L.H."/>
            <person name="Samaras A."/>
            <person name="Stergiopoulos I."/>
        </authorList>
    </citation>
    <scope>NUCLEOTIDE SEQUENCE</scope>
    <source>
        <strain evidence="1">Race5_Kim</strain>
    </source>
</reference>
<proteinExistence type="predicted"/>
<keyword evidence="2" id="KW-1185">Reference proteome</keyword>
<protein>
    <recommendedName>
        <fullName evidence="3">F-box domain-containing protein</fullName>
    </recommendedName>
</protein>
<reference evidence="1" key="1">
    <citation type="submission" date="2021-12" db="EMBL/GenBank/DDBJ databases">
        <authorList>
            <person name="Zaccaron A."/>
            <person name="Stergiopoulos I."/>
        </authorList>
    </citation>
    <scope>NUCLEOTIDE SEQUENCE</scope>
    <source>
        <strain evidence="1">Race5_Kim</strain>
    </source>
</reference>
<gene>
    <name evidence="1" type="ORF">CLAFUR5_06634</name>
</gene>
<dbReference type="EMBL" id="CP090168">
    <property type="protein sequence ID" value="UJO18498.1"/>
    <property type="molecule type" value="Genomic_DNA"/>
</dbReference>
<evidence type="ECO:0008006" key="3">
    <source>
        <dbReference type="Google" id="ProtNLM"/>
    </source>
</evidence>
<evidence type="ECO:0000313" key="2">
    <source>
        <dbReference type="Proteomes" id="UP000756132"/>
    </source>
</evidence>
<sequence length="208" mass="24101">MASPTAAAQVLGLPELLEHILFYVGKDSYHNNAEFRSTLHAPLQLLEATLDGYDNNTSFRSSNKYEHHPTPHPAMALFVLQRVNRTFQSVILDSRKLRDLMCLQKSSSTRLEDRQVPLIWLLMRNGFNQVNIRELDSARKTTSVMIYNRRYHDTWSRASFVKVDHPTASWRQMIVKPTVVGGFVQTFRVTESKTLGEVYDWNLKSFRK</sequence>
<dbReference type="KEGG" id="ffu:CLAFUR5_06634"/>
<accession>A0A9Q8LJE6</accession>
<dbReference type="Proteomes" id="UP000756132">
    <property type="component" value="Chromosome 6"/>
</dbReference>
<organism evidence="1 2">
    <name type="scientific">Passalora fulva</name>
    <name type="common">Tomato leaf mold</name>
    <name type="synonym">Cladosporium fulvum</name>
    <dbReference type="NCBI Taxonomy" id="5499"/>
    <lineage>
        <taxon>Eukaryota</taxon>
        <taxon>Fungi</taxon>
        <taxon>Dikarya</taxon>
        <taxon>Ascomycota</taxon>
        <taxon>Pezizomycotina</taxon>
        <taxon>Dothideomycetes</taxon>
        <taxon>Dothideomycetidae</taxon>
        <taxon>Mycosphaerellales</taxon>
        <taxon>Mycosphaerellaceae</taxon>
        <taxon>Fulvia</taxon>
    </lineage>
</organism>
<dbReference type="AlphaFoldDB" id="A0A9Q8LJE6"/>
<dbReference type="GeneID" id="71986512"/>
<evidence type="ECO:0000313" key="1">
    <source>
        <dbReference type="EMBL" id="UJO18498.1"/>
    </source>
</evidence>
<dbReference type="RefSeq" id="XP_047762864.1">
    <property type="nucleotide sequence ID" value="XM_047905782.1"/>
</dbReference>